<sequence>MSNQCPNSTSNTLGDGKTILCWQGRCPNGAAPYKITFGLFR</sequence>
<dbReference type="EMBL" id="GBRH01258466">
    <property type="protein sequence ID" value="JAD39429.1"/>
    <property type="molecule type" value="Transcribed_RNA"/>
</dbReference>
<organism evidence="1">
    <name type="scientific">Arundo donax</name>
    <name type="common">Giant reed</name>
    <name type="synonym">Donax arundinaceus</name>
    <dbReference type="NCBI Taxonomy" id="35708"/>
    <lineage>
        <taxon>Eukaryota</taxon>
        <taxon>Viridiplantae</taxon>
        <taxon>Streptophyta</taxon>
        <taxon>Embryophyta</taxon>
        <taxon>Tracheophyta</taxon>
        <taxon>Spermatophyta</taxon>
        <taxon>Magnoliopsida</taxon>
        <taxon>Liliopsida</taxon>
        <taxon>Poales</taxon>
        <taxon>Poaceae</taxon>
        <taxon>PACMAD clade</taxon>
        <taxon>Arundinoideae</taxon>
        <taxon>Arundineae</taxon>
        <taxon>Arundo</taxon>
    </lineage>
</organism>
<reference evidence="1" key="1">
    <citation type="submission" date="2014-09" db="EMBL/GenBank/DDBJ databases">
        <authorList>
            <person name="Magalhaes I.L.F."/>
            <person name="Oliveira U."/>
            <person name="Santos F.R."/>
            <person name="Vidigal T.H.D.A."/>
            <person name="Brescovit A.D."/>
            <person name="Santos A.J."/>
        </authorList>
    </citation>
    <scope>NUCLEOTIDE SEQUENCE</scope>
    <source>
        <tissue evidence="1">Shoot tissue taken approximately 20 cm above the soil surface</tissue>
    </source>
</reference>
<dbReference type="AlphaFoldDB" id="A0A0A8ZJ59"/>
<name>A0A0A8ZJ59_ARUDO</name>
<accession>A0A0A8ZJ59</accession>
<evidence type="ECO:0000313" key="1">
    <source>
        <dbReference type="EMBL" id="JAD39429.1"/>
    </source>
</evidence>
<reference evidence="1" key="2">
    <citation type="journal article" date="2015" name="Data Brief">
        <title>Shoot transcriptome of the giant reed, Arundo donax.</title>
        <authorList>
            <person name="Barrero R.A."/>
            <person name="Guerrero F.D."/>
            <person name="Moolhuijzen P."/>
            <person name="Goolsby J.A."/>
            <person name="Tidwell J."/>
            <person name="Bellgard S.E."/>
            <person name="Bellgard M.I."/>
        </authorList>
    </citation>
    <scope>NUCLEOTIDE SEQUENCE</scope>
    <source>
        <tissue evidence="1">Shoot tissue taken approximately 20 cm above the soil surface</tissue>
    </source>
</reference>
<proteinExistence type="predicted"/>
<protein>
    <submittedName>
        <fullName evidence="1">Uncharacterized protein</fullName>
    </submittedName>
</protein>